<proteinExistence type="predicted"/>
<organism evidence="1 2">
    <name type="scientific">Nocardia terpenica</name>
    <dbReference type="NCBI Taxonomy" id="455432"/>
    <lineage>
        <taxon>Bacteria</taxon>
        <taxon>Bacillati</taxon>
        <taxon>Actinomycetota</taxon>
        <taxon>Actinomycetes</taxon>
        <taxon>Mycobacteriales</taxon>
        <taxon>Nocardiaceae</taxon>
        <taxon>Nocardia</taxon>
    </lineage>
</organism>
<dbReference type="RefSeq" id="WP_098698059.1">
    <property type="nucleotide sequence ID" value="NZ_CP023778.1"/>
</dbReference>
<reference evidence="1 2" key="1">
    <citation type="submission" date="2017-10" db="EMBL/GenBank/DDBJ databases">
        <title>Comparative genomics between pathogenic Norcardia.</title>
        <authorList>
            <person name="Zeng L."/>
        </authorList>
    </citation>
    <scope>NUCLEOTIDE SEQUENCE [LARGE SCALE GENOMIC DNA]</scope>
    <source>
        <strain evidence="1 2">NC_YFY_NT001</strain>
    </source>
</reference>
<evidence type="ECO:0000313" key="2">
    <source>
        <dbReference type="Proteomes" id="UP000221961"/>
    </source>
</evidence>
<gene>
    <name evidence="1" type="ORF">CRH09_38295</name>
</gene>
<sequence>MDMLRDYALLALRVDRLVAEHPTGSWILDYRGAEEWRAQVRDEPLADPVDLVRAAEDLEAAAGGDSALAEQVRALHTISRRLAGEHLPLPEQVRGMLGIDVEWIPEEVFGEAYRLLDEGLPDAKGTLAHRLHAWRAALSLPPGRAGRLSELIRQALAEVRRRADALLSLPDTIDVTVEFAPGPFRGLHRGGTKGTVFVDPNLSFNLADLFYVVAHESIPGHICEFMMKETHQWHRPDIQVRFMPSPAYVVSEGIGLHAPQVLFPDDEAQYWLLHNVEELQHDSSNYAKIQNARNILWGAYCNAAFLLADATPWPQVREYLADTALAADDELTVMKSFLGTPFTESYIFTYYHGWRLLQPHLSDPAFLRRVLTEQLAVSLL</sequence>
<accession>A0A291RV73</accession>
<name>A0A291RV73_9NOCA</name>
<protein>
    <recommendedName>
        <fullName evidence="3">DUF885 domain-containing protein</fullName>
    </recommendedName>
</protein>
<dbReference type="EMBL" id="CP023778">
    <property type="protein sequence ID" value="ATL71159.1"/>
    <property type="molecule type" value="Genomic_DNA"/>
</dbReference>
<evidence type="ECO:0008006" key="3">
    <source>
        <dbReference type="Google" id="ProtNLM"/>
    </source>
</evidence>
<dbReference type="GeneID" id="88363100"/>
<dbReference type="AlphaFoldDB" id="A0A291RV73"/>
<evidence type="ECO:0000313" key="1">
    <source>
        <dbReference type="EMBL" id="ATL71159.1"/>
    </source>
</evidence>
<dbReference type="KEGG" id="ntp:CRH09_38295"/>
<dbReference type="Proteomes" id="UP000221961">
    <property type="component" value="Chromosome"/>
</dbReference>